<dbReference type="AlphaFoldDB" id="A0A132PP45"/>
<dbReference type="Proteomes" id="UP000070612">
    <property type="component" value="Unassembled WGS sequence"/>
</dbReference>
<dbReference type="EMBL" id="LGTW01000006">
    <property type="protein sequence ID" value="KWX24085.1"/>
    <property type="molecule type" value="Genomic_DNA"/>
</dbReference>
<evidence type="ECO:0000256" key="3">
    <source>
        <dbReference type="PROSITE-ProRule" id="PRU10038"/>
    </source>
</evidence>
<evidence type="ECO:0000256" key="1">
    <source>
        <dbReference type="ARBA" id="ARBA00010515"/>
    </source>
</evidence>
<reference evidence="5 6" key="1">
    <citation type="submission" date="2015-07" db="EMBL/GenBank/DDBJ databases">
        <title>A draft genome sequence of Mycobacterium wolinskyi.</title>
        <authorList>
            <person name="de Man T.J."/>
            <person name="Perry K.A."/>
            <person name="Coulliette A.D."/>
            <person name="Jensen B."/>
            <person name="Toney N.C."/>
            <person name="Limbago B.M."/>
            <person name="Noble-Wang J."/>
        </authorList>
    </citation>
    <scope>NUCLEOTIDE SEQUENCE [LARGE SCALE GENOMIC DNA]</scope>
    <source>
        <strain evidence="5 6">CDC_01</strain>
    </source>
</reference>
<accession>A0A132PP45</accession>
<dbReference type="InterPro" id="IPR050300">
    <property type="entry name" value="GDXG_lipolytic_enzyme"/>
</dbReference>
<evidence type="ECO:0000259" key="4">
    <source>
        <dbReference type="Pfam" id="PF07859"/>
    </source>
</evidence>
<dbReference type="InterPro" id="IPR002471">
    <property type="entry name" value="Pept_S9_AS"/>
</dbReference>
<comment type="similarity">
    <text evidence="1">Belongs to the 'GDXG' lipolytic enzyme family.</text>
</comment>
<dbReference type="GO" id="GO:0006508">
    <property type="term" value="P:proteolysis"/>
    <property type="evidence" value="ECO:0007669"/>
    <property type="project" value="InterPro"/>
</dbReference>
<dbReference type="PANTHER" id="PTHR48081:SF30">
    <property type="entry name" value="ACETYL-HYDROLASE LIPR-RELATED"/>
    <property type="match status" value="1"/>
</dbReference>
<protein>
    <submittedName>
        <fullName evidence="5">Esterase</fullName>
    </submittedName>
</protein>
<dbReference type="RefSeq" id="WP_067848871.1">
    <property type="nucleotide sequence ID" value="NZ_LGTW01000006.1"/>
</dbReference>
<comment type="caution">
    <text evidence="5">The sequence shown here is derived from an EMBL/GenBank/DDBJ whole genome shotgun (WGS) entry which is preliminary data.</text>
</comment>
<evidence type="ECO:0000256" key="2">
    <source>
        <dbReference type="ARBA" id="ARBA00022801"/>
    </source>
</evidence>
<dbReference type="InterPro" id="IPR029058">
    <property type="entry name" value="AB_hydrolase_fold"/>
</dbReference>
<dbReference type="InterPro" id="IPR013094">
    <property type="entry name" value="AB_hydrolase_3"/>
</dbReference>
<feature type="active site" evidence="3">
    <location>
        <position position="173"/>
    </location>
</feature>
<dbReference type="PATRIC" id="fig|59750.3.peg.6486"/>
<keyword evidence="6" id="KW-1185">Reference proteome</keyword>
<name>A0A132PP45_9MYCO</name>
<dbReference type="PROSITE" id="PS01174">
    <property type="entry name" value="LIPASE_GDXG_SER"/>
    <property type="match status" value="1"/>
</dbReference>
<keyword evidence="2" id="KW-0378">Hydrolase</keyword>
<dbReference type="InterPro" id="IPR033140">
    <property type="entry name" value="Lipase_GDXG_put_SER_AS"/>
</dbReference>
<feature type="domain" description="Alpha/beta hydrolase fold-3" evidence="4">
    <location>
        <begin position="99"/>
        <end position="306"/>
    </location>
</feature>
<evidence type="ECO:0000313" key="5">
    <source>
        <dbReference type="EMBL" id="KWX24085.1"/>
    </source>
</evidence>
<dbReference type="Gene3D" id="3.40.50.1820">
    <property type="entry name" value="alpha/beta hydrolase"/>
    <property type="match status" value="1"/>
</dbReference>
<dbReference type="PANTHER" id="PTHR48081">
    <property type="entry name" value="AB HYDROLASE SUPERFAMILY PROTEIN C4A8.06C"/>
    <property type="match status" value="1"/>
</dbReference>
<sequence>MTTAAVSVDDSLGTSTGKRIEHRRRSVEAIALATGSRVVVRNAVRMWALQPGLGWPLASIDRMVGLIPRRIGATVEPVALPTCRAEFVRASGASDRRAILYLHGGAFMTCGLNTHRGLVARLSKAADAAVLNVGYRMLPAWGLAEAIDDALAGLRWLRRRGYDSRQVVIAGDSAGGYLALATALRLIARGVEPAAGVAVISPLTDLDPARKLAHRNARRCSMFTGAALSAFARYLHQCEQGLVRDRDAQAVVNPAAADLKNMPPVAVHVSGDESLLADSELLADRLADANVRCDLHVWNGQIHDFPLAADVLPEGRRAIRYLGDFVREVTPTGGHVASSLSGRGQGYSAPGA</sequence>
<dbReference type="PROSITE" id="PS00708">
    <property type="entry name" value="PRO_ENDOPEP_SER"/>
    <property type="match status" value="1"/>
</dbReference>
<dbReference type="GO" id="GO:0004252">
    <property type="term" value="F:serine-type endopeptidase activity"/>
    <property type="evidence" value="ECO:0007669"/>
    <property type="project" value="InterPro"/>
</dbReference>
<evidence type="ECO:0000313" key="6">
    <source>
        <dbReference type="Proteomes" id="UP000070612"/>
    </source>
</evidence>
<gene>
    <name evidence="5" type="ORF">AFM11_12035</name>
</gene>
<dbReference type="STRING" id="59750.AWC31_09940"/>
<proteinExistence type="inferred from homology"/>
<dbReference type="GO" id="GO:0004806">
    <property type="term" value="F:triacylglycerol lipase activity"/>
    <property type="evidence" value="ECO:0007669"/>
    <property type="project" value="TreeGrafter"/>
</dbReference>
<dbReference type="Pfam" id="PF07859">
    <property type="entry name" value="Abhydrolase_3"/>
    <property type="match status" value="1"/>
</dbReference>
<organism evidence="5 6">
    <name type="scientific">Mycolicibacterium wolinskyi</name>
    <dbReference type="NCBI Taxonomy" id="59750"/>
    <lineage>
        <taxon>Bacteria</taxon>
        <taxon>Bacillati</taxon>
        <taxon>Actinomycetota</taxon>
        <taxon>Actinomycetes</taxon>
        <taxon>Mycobacteriales</taxon>
        <taxon>Mycobacteriaceae</taxon>
        <taxon>Mycolicibacterium</taxon>
    </lineage>
</organism>
<dbReference type="SUPFAM" id="SSF53474">
    <property type="entry name" value="alpha/beta-Hydrolases"/>
    <property type="match status" value="1"/>
</dbReference>